<dbReference type="Proteomes" id="UP000315971">
    <property type="component" value="Unassembled WGS sequence"/>
</dbReference>
<reference evidence="2 3" key="1">
    <citation type="submission" date="2017-05" db="EMBL/GenBank/DDBJ databases">
        <authorList>
            <person name="Varghese N."/>
            <person name="Submissions S."/>
        </authorList>
    </citation>
    <scope>NUCLEOTIDE SEQUENCE [LARGE SCALE GENOMIC DNA]</scope>
    <source>
        <strain evidence="2 3">DSM 21342</strain>
    </source>
</reference>
<name>A0A521DLK1_9SPHI</name>
<evidence type="ECO:0000313" key="2">
    <source>
        <dbReference type="EMBL" id="SMO71820.1"/>
    </source>
</evidence>
<dbReference type="CDD" id="cd19090">
    <property type="entry name" value="AKR_AKR15A-like"/>
    <property type="match status" value="1"/>
</dbReference>
<organism evidence="2 3">
    <name type="scientific">Solitalea koreensis</name>
    <dbReference type="NCBI Taxonomy" id="543615"/>
    <lineage>
        <taxon>Bacteria</taxon>
        <taxon>Pseudomonadati</taxon>
        <taxon>Bacteroidota</taxon>
        <taxon>Sphingobacteriia</taxon>
        <taxon>Sphingobacteriales</taxon>
        <taxon>Sphingobacteriaceae</taxon>
        <taxon>Solitalea</taxon>
    </lineage>
</organism>
<dbReference type="PANTHER" id="PTHR42686:SF1">
    <property type="entry name" value="GH17980P-RELATED"/>
    <property type="match status" value="1"/>
</dbReference>
<evidence type="ECO:0000313" key="3">
    <source>
        <dbReference type="Proteomes" id="UP000315971"/>
    </source>
</evidence>
<dbReference type="PRINTS" id="PR00069">
    <property type="entry name" value="ALDKETRDTASE"/>
</dbReference>
<evidence type="ECO:0000259" key="1">
    <source>
        <dbReference type="Pfam" id="PF00248"/>
    </source>
</evidence>
<protein>
    <submittedName>
        <fullName evidence="2">D-threo-aldose 1-dehydrogenase</fullName>
    </submittedName>
</protein>
<proteinExistence type="predicted"/>
<keyword evidence="3" id="KW-1185">Reference proteome</keyword>
<dbReference type="Pfam" id="PF00248">
    <property type="entry name" value="Aldo_ket_red"/>
    <property type="match status" value="1"/>
</dbReference>
<feature type="domain" description="NADP-dependent oxidoreductase" evidence="1">
    <location>
        <begin position="14"/>
        <end position="294"/>
    </location>
</feature>
<dbReference type="PANTHER" id="PTHR42686">
    <property type="entry name" value="GH17980P-RELATED"/>
    <property type="match status" value="1"/>
</dbReference>
<dbReference type="EMBL" id="FXSZ01000007">
    <property type="protein sequence ID" value="SMO71820.1"/>
    <property type="molecule type" value="Genomic_DNA"/>
</dbReference>
<dbReference type="GO" id="GO:0005829">
    <property type="term" value="C:cytosol"/>
    <property type="evidence" value="ECO:0007669"/>
    <property type="project" value="TreeGrafter"/>
</dbReference>
<dbReference type="InterPro" id="IPR036812">
    <property type="entry name" value="NAD(P)_OxRdtase_dom_sf"/>
</dbReference>
<dbReference type="SUPFAM" id="SSF51430">
    <property type="entry name" value="NAD(P)-linked oxidoreductase"/>
    <property type="match status" value="1"/>
</dbReference>
<dbReference type="OrthoDB" id="9773828at2"/>
<dbReference type="InterPro" id="IPR020471">
    <property type="entry name" value="AKR"/>
</dbReference>
<dbReference type="GO" id="GO:0016491">
    <property type="term" value="F:oxidoreductase activity"/>
    <property type="evidence" value="ECO:0007669"/>
    <property type="project" value="InterPro"/>
</dbReference>
<dbReference type="InterPro" id="IPR023210">
    <property type="entry name" value="NADP_OxRdtase_dom"/>
</dbReference>
<dbReference type="Gene3D" id="3.20.20.100">
    <property type="entry name" value="NADP-dependent oxidoreductase domain"/>
    <property type="match status" value="1"/>
</dbReference>
<dbReference type="AlphaFoldDB" id="A0A521DLK1"/>
<gene>
    <name evidence="2" type="ORF">SAMN06265350_10750</name>
</gene>
<sequence length="302" mass="33204">MNRQNEKTNLNRCVLGTAGIGGVWGKVDPEESVKTILEALECGIGAIDTAPAYGNAEQFIGQALRQWRGSRPLISSKVGRLKGFTADQGRYDYSVDGMQRSVEQSLETLGVSSLDILFLHDPSQVEPETVSRVMETMLSFKEKGYAKMIGIGGNPPSWLTPYIKPEIVDVLMEFNKLNACSTVALRENLPFCLSNNIQYYAASPLYMGLLGSCYDTFTSNPPAWLNGESIELARRLKALAEEQAIALPTLAHRLLISLPYDFKIVIGASNSVQLASTIQDFKSGPLSESFVNEIIQYTTIYS</sequence>
<accession>A0A521DLK1</accession>
<dbReference type="RefSeq" id="WP_142604242.1">
    <property type="nucleotide sequence ID" value="NZ_FXSZ01000007.1"/>
</dbReference>